<name>A0A0B5J8S8_9VIRU</name>
<reference evidence="2 3" key="1">
    <citation type="journal article" date="2015" name="Parasitol. Res.">
        <title>Viruses in close associations with free-living amoebae.</title>
        <authorList>
            <person name="Scheid P."/>
        </authorList>
    </citation>
    <scope>NUCLEOTIDE SEQUENCE [LARGE SCALE GENOMIC DNA]</scope>
    <source>
        <strain evidence="2">KlaHel</strain>
    </source>
</reference>
<dbReference type="RefSeq" id="YP_009119406.1">
    <property type="nucleotide sequence ID" value="NC_026440.1"/>
</dbReference>
<evidence type="ECO:0000313" key="3">
    <source>
        <dbReference type="Proteomes" id="UP000202511"/>
    </source>
</evidence>
<organism evidence="2 3">
    <name type="scientific">Pandoravirus inopinatum</name>
    <dbReference type="NCBI Taxonomy" id="1605721"/>
    <lineage>
        <taxon>Viruses</taxon>
        <taxon>Pandoravirus</taxon>
    </lineage>
</organism>
<dbReference type="EMBL" id="KP136319">
    <property type="protein sequence ID" value="AJF97171.1"/>
    <property type="molecule type" value="Genomic_DNA"/>
</dbReference>
<dbReference type="Proteomes" id="UP000202511">
    <property type="component" value="Segment"/>
</dbReference>
<evidence type="ECO:0000256" key="1">
    <source>
        <dbReference type="SAM" id="MobiDB-lite"/>
    </source>
</evidence>
<dbReference type="KEGG" id="vg:23462088"/>
<sequence length="99" mass="10812">MDLVTQIHSAAEFAQVRQQLGLTSDSTAQFVYCLFEEGACPRVPHESVPQPIEVDLPQTKGHTPHTLRFVAATALHEQNTRDEPPVAGSPAHDQRQAAS</sequence>
<feature type="region of interest" description="Disordered" evidence="1">
    <location>
        <begin position="75"/>
        <end position="99"/>
    </location>
</feature>
<proteinExistence type="predicted"/>
<accession>A0A0B5J8S8</accession>
<evidence type="ECO:0000313" key="2">
    <source>
        <dbReference type="EMBL" id="AJF97171.1"/>
    </source>
</evidence>
<dbReference type="GeneID" id="23462088"/>
<protein>
    <submittedName>
        <fullName evidence="2">Uncharacterized protein</fullName>
    </submittedName>
</protein>